<keyword evidence="2 5" id="KW-0430">Lectin</keyword>
<dbReference type="InterPro" id="IPR013320">
    <property type="entry name" value="ConA-like_dom_sf"/>
</dbReference>
<feature type="transmembrane region" description="Helical" evidence="3">
    <location>
        <begin position="203"/>
        <end position="225"/>
    </location>
</feature>
<keyword evidence="3" id="KW-0812">Transmembrane</keyword>
<evidence type="ECO:0000256" key="3">
    <source>
        <dbReference type="SAM" id="Phobius"/>
    </source>
</evidence>
<dbReference type="EMBL" id="LXQA010049162">
    <property type="protein sequence ID" value="MCI02459.1"/>
    <property type="molecule type" value="Genomic_DNA"/>
</dbReference>
<dbReference type="GO" id="GO:0009610">
    <property type="term" value="P:response to symbiotic fungus"/>
    <property type="evidence" value="ECO:0007669"/>
    <property type="project" value="UniProtKB-ARBA"/>
</dbReference>
<keyword evidence="5" id="KW-0808">Transferase</keyword>
<evidence type="ECO:0000256" key="2">
    <source>
        <dbReference type="ARBA" id="ARBA00022734"/>
    </source>
</evidence>
<sequence>FGDGIAFFLSPNNLSSSSSSSTTTTTFGLPTNFVAVEFNTRFDPRFNDPNENHIGFDIDTLNSLKTVDPIYNGIDLKSGNTNTYWIDYKTDVNSLLVFFFLIYSPIKPRDSPIKPRDPIIFVTVDLSEYFRGNDGVSVGFSSSAEKSTELHQIESWSFYTVRFEPARPRLRSHNVSDKSVSVSTGNEVHVNGSRSHLSSKKRFGFGFAVAGPAFFCVVFSLLGYYSFMKWKGVRKGASKNFGTGFVACPREFDYRELKSVTREFHPSRIVGHG</sequence>
<dbReference type="InterPro" id="IPR001220">
    <property type="entry name" value="Legume_lectin_dom"/>
</dbReference>
<keyword evidence="3" id="KW-1133">Transmembrane helix</keyword>
<dbReference type="SUPFAM" id="SSF49899">
    <property type="entry name" value="Concanavalin A-like lectins/glucanases"/>
    <property type="match status" value="1"/>
</dbReference>
<evidence type="ECO:0000256" key="1">
    <source>
        <dbReference type="ARBA" id="ARBA00007606"/>
    </source>
</evidence>
<feature type="domain" description="Legume lectin" evidence="4">
    <location>
        <begin position="2"/>
        <end position="165"/>
    </location>
</feature>
<evidence type="ECO:0000313" key="6">
    <source>
        <dbReference type="Proteomes" id="UP000265520"/>
    </source>
</evidence>
<organism evidence="5 6">
    <name type="scientific">Trifolium medium</name>
    <dbReference type="NCBI Taxonomy" id="97028"/>
    <lineage>
        <taxon>Eukaryota</taxon>
        <taxon>Viridiplantae</taxon>
        <taxon>Streptophyta</taxon>
        <taxon>Embryophyta</taxon>
        <taxon>Tracheophyta</taxon>
        <taxon>Spermatophyta</taxon>
        <taxon>Magnoliopsida</taxon>
        <taxon>eudicotyledons</taxon>
        <taxon>Gunneridae</taxon>
        <taxon>Pentapetalae</taxon>
        <taxon>rosids</taxon>
        <taxon>fabids</taxon>
        <taxon>Fabales</taxon>
        <taxon>Fabaceae</taxon>
        <taxon>Papilionoideae</taxon>
        <taxon>50 kb inversion clade</taxon>
        <taxon>NPAAA clade</taxon>
        <taxon>Hologalegina</taxon>
        <taxon>IRL clade</taxon>
        <taxon>Trifolieae</taxon>
        <taxon>Trifolium</taxon>
    </lineage>
</organism>
<name>A0A392NTI4_9FABA</name>
<dbReference type="GO" id="GO:0016301">
    <property type="term" value="F:kinase activity"/>
    <property type="evidence" value="ECO:0007669"/>
    <property type="project" value="UniProtKB-KW"/>
</dbReference>
<dbReference type="PANTHER" id="PTHR32401">
    <property type="entry name" value="CONCANAVALIN A-LIKE LECTIN FAMILY PROTEIN"/>
    <property type="match status" value="1"/>
</dbReference>
<proteinExistence type="inferred from homology"/>
<dbReference type="Proteomes" id="UP000265520">
    <property type="component" value="Unassembled WGS sequence"/>
</dbReference>
<keyword evidence="3" id="KW-0472">Membrane</keyword>
<keyword evidence="6" id="KW-1185">Reference proteome</keyword>
<dbReference type="AlphaFoldDB" id="A0A392NTI4"/>
<protein>
    <submittedName>
        <fullName evidence="5">Putative L-type lectin-domain containing receptor kinase</fullName>
    </submittedName>
</protein>
<reference evidence="5 6" key="1">
    <citation type="journal article" date="2018" name="Front. Plant Sci.">
        <title>Red Clover (Trifolium pratense) and Zigzag Clover (T. medium) - A Picture of Genomic Similarities and Differences.</title>
        <authorList>
            <person name="Dluhosova J."/>
            <person name="Istvanek J."/>
            <person name="Nedelnik J."/>
            <person name="Repkova J."/>
        </authorList>
    </citation>
    <scope>NUCLEOTIDE SEQUENCE [LARGE SCALE GENOMIC DNA]</scope>
    <source>
        <strain evidence="6">cv. 10/8</strain>
        <tissue evidence="5">Leaf</tissue>
    </source>
</reference>
<feature type="non-terminal residue" evidence="5">
    <location>
        <position position="1"/>
    </location>
</feature>
<dbReference type="Gene3D" id="2.60.120.200">
    <property type="match status" value="1"/>
</dbReference>
<keyword evidence="5" id="KW-0418">Kinase</keyword>
<dbReference type="InterPro" id="IPR050258">
    <property type="entry name" value="Leguminous_Lectin"/>
</dbReference>
<dbReference type="Pfam" id="PF00139">
    <property type="entry name" value="Lectin_legB"/>
    <property type="match status" value="1"/>
</dbReference>
<keyword evidence="5" id="KW-0675">Receptor</keyword>
<evidence type="ECO:0000313" key="5">
    <source>
        <dbReference type="EMBL" id="MCI02459.1"/>
    </source>
</evidence>
<dbReference type="PANTHER" id="PTHR32401:SF49">
    <property type="entry name" value="OS10G0129200 PROTEIN"/>
    <property type="match status" value="1"/>
</dbReference>
<evidence type="ECO:0000259" key="4">
    <source>
        <dbReference type="Pfam" id="PF00139"/>
    </source>
</evidence>
<dbReference type="GO" id="GO:0030246">
    <property type="term" value="F:carbohydrate binding"/>
    <property type="evidence" value="ECO:0007669"/>
    <property type="project" value="UniProtKB-KW"/>
</dbReference>
<accession>A0A392NTI4</accession>
<comment type="similarity">
    <text evidence="1">Belongs to the leguminous lectin family.</text>
</comment>
<comment type="caution">
    <text evidence="5">The sequence shown here is derived from an EMBL/GenBank/DDBJ whole genome shotgun (WGS) entry which is preliminary data.</text>
</comment>